<dbReference type="EMBL" id="WNXC01000006">
    <property type="protein sequence ID" value="MBB2150562.1"/>
    <property type="molecule type" value="Genomic_DNA"/>
</dbReference>
<sequence length="365" mass="42477">MNIINIVDHQQFANYQVLTDGSPTFSLPVVVDPESTVATNIDLANFYYGQDESVTFGIDIKSISLEPNGYINGYEGIPAVIVHYKDETGKFGTFCFGATCVMEGMAYGIQELICDHIEVDFFPYHVAEAVCAFLNPELAKDKLTVILLCDIALNTSHPGKFFYDILTDMNNEKFVPVNYLDFYDYLEKYKFTDSQGIVHSFYDMYKQKAEIAIRQLNDYFKIPLYDELCKWFKEIIELGIDFRMKKPGFWIDVLSPLDKEERKNNFRYLTNYFGFPLMTNRKKHYFFSHPNIKTNEIIVLKAIQEIHEVMFYEQKGCNMKEFCKQPEDITSELCNQPWKRATGENLCPFGQIWKMWGLDKKEVIG</sequence>
<evidence type="ECO:0000313" key="1">
    <source>
        <dbReference type="EMBL" id="MBB2150562.1"/>
    </source>
</evidence>
<organism evidence="1 2">
    <name type="scientific">Pedobacter gandavensis</name>
    <dbReference type="NCBI Taxonomy" id="2679963"/>
    <lineage>
        <taxon>Bacteria</taxon>
        <taxon>Pseudomonadati</taxon>
        <taxon>Bacteroidota</taxon>
        <taxon>Sphingobacteriia</taxon>
        <taxon>Sphingobacteriales</taxon>
        <taxon>Sphingobacteriaceae</taxon>
        <taxon>Pedobacter</taxon>
    </lineage>
</organism>
<dbReference type="Proteomes" id="UP000636110">
    <property type="component" value="Unassembled WGS sequence"/>
</dbReference>
<reference evidence="1 2" key="1">
    <citation type="submission" date="2019-11" db="EMBL/GenBank/DDBJ databases">
        <title>Description of Pedobacter sp. LMG 31462T.</title>
        <authorList>
            <person name="Carlier A."/>
            <person name="Qi S."/>
            <person name="Vandamme P."/>
        </authorList>
    </citation>
    <scope>NUCLEOTIDE SEQUENCE [LARGE SCALE GENOMIC DNA]</scope>
    <source>
        <strain evidence="1 2">LMG 31462</strain>
    </source>
</reference>
<comment type="caution">
    <text evidence="1">The sequence shown here is derived from an EMBL/GenBank/DDBJ whole genome shotgun (WGS) entry which is preliminary data.</text>
</comment>
<name>A0ABR6EZ86_9SPHI</name>
<accession>A0ABR6EZ86</accession>
<gene>
    <name evidence="1" type="ORF">GM920_16815</name>
</gene>
<protein>
    <submittedName>
        <fullName evidence="1">Uncharacterized protein</fullName>
    </submittedName>
</protein>
<keyword evidence="2" id="KW-1185">Reference proteome</keyword>
<evidence type="ECO:0000313" key="2">
    <source>
        <dbReference type="Proteomes" id="UP000636110"/>
    </source>
</evidence>
<proteinExistence type="predicted"/>